<dbReference type="Gene3D" id="3.50.50.60">
    <property type="entry name" value="FAD/NAD(P)-binding domain"/>
    <property type="match status" value="1"/>
</dbReference>
<comment type="caution">
    <text evidence="2">The sequence shown here is derived from an EMBL/GenBank/DDBJ whole genome shotgun (WGS) entry which is preliminary data.</text>
</comment>
<accession>A0A6A0AI35</accession>
<protein>
    <submittedName>
        <fullName evidence="2">Uncharacterized protein</fullName>
    </submittedName>
</protein>
<evidence type="ECO:0000256" key="1">
    <source>
        <dbReference type="SAM" id="MobiDB-lite"/>
    </source>
</evidence>
<sequence>MWRGVAGEWLQHSPQEHRRGRGGAGAGAESRAISTGAGAGAGSLALARSTSPPSLAGDARAAFPPDLGQGVNSALEDVAELDQVQHTVAEGQRGRGRSGSQKGG</sequence>
<keyword evidence="3" id="KW-1185">Reference proteome</keyword>
<dbReference type="Proteomes" id="UP000485058">
    <property type="component" value="Unassembled WGS sequence"/>
</dbReference>
<dbReference type="InterPro" id="IPR036188">
    <property type="entry name" value="FAD/NAD-bd_sf"/>
</dbReference>
<dbReference type="AlphaFoldDB" id="A0A6A0AI35"/>
<dbReference type="EMBL" id="BLLF01006129">
    <property type="protein sequence ID" value="GFH31981.1"/>
    <property type="molecule type" value="Genomic_DNA"/>
</dbReference>
<gene>
    <name evidence="2" type="ORF">HaLaN_31121</name>
</gene>
<name>A0A6A0AI35_HAELA</name>
<evidence type="ECO:0000313" key="3">
    <source>
        <dbReference type="Proteomes" id="UP000485058"/>
    </source>
</evidence>
<feature type="compositionally biased region" description="Low complexity" evidence="1">
    <location>
        <begin position="27"/>
        <end position="51"/>
    </location>
</feature>
<feature type="region of interest" description="Disordered" evidence="1">
    <location>
        <begin position="1"/>
        <end position="70"/>
    </location>
</feature>
<reference evidence="2 3" key="1">
    <citation type="submission" date="2020-02" db="EMBL/GenBank/DDBJ databases">
        <title>Draft genome sequence of Haematococcus lacustris strain NIES-144.</title>
        <authorList>
            <person name="Morimoto D."/>
            <person name="Nakagawa S."/>
            <person name="Yoshida T."/>
            <person name="Sawayama S."/>
        </authorList>
    </citation>
    <scope>NUCLEOTIDE SEQUENCE [LARGE SCALE GENOMIC DNA]</scope>
    <source>
        <strain evidence="2 3">NIES-144</strain>
    </source>
</reference>
<proteinExistence type="predicted"/>
<evidence type="ECO:0000313" key="2">
    <source>
        <dbReference type="EMBL" id="GFH31981.1"/>
    </source>
</evidence>
<organism evidence="2 3">
    <name type="scientific">Haematococcus lacustris</name>
    <name type="common">Green alga</name>
    <name type="synonym">Haematococcus pluvialis</name>
    <dbReference type="NCBI Taxonomy" id="44745"/>
    <lineage>
        <taxon>Eukaryota</taxon>
        <taxon>Viridiplantae</taxon>
        <taxon>Chlorophyta</taxon>
        <taxon>core chlorophytes</taxon>
        <taxon>Chlorophyceae</taxon>
        <taxon>CS clade</taxon>
        <taxon>Chlamydomonadales</taxon>
        <taxon>Haematococcaceae</taxon>
        <taxon>Haematococcus</taxon>
    </lineage>
</organism>